<evidence type="ECO:0000313" key="2">
    <source>
        <dbReference type="EMBL" id="KAG0517967.1"/>
    </source>
</evidence>
<protein>
    <submittedName>
        <fullName evidence="2">Uncharacterized protein</fullName>
    </submittedName>
</protein>
<accession>A0A921Q9X1</accession>
<reference evidence="2" key="2">
    <citation type="submission" date="2020-10" db="EMBL/GenBank/DDBJ databases">
        <authorList>
            <person name="Cooper E.A."/>
            <person name="Brenton Z.W."/>
            <person name="Flinn B.S."/>
            <person name="Jenkins J."/>
            <person name="Shu S."/>
            <person name="Flowers D."/>
            <person name="Luo F."/>
            <person name="Wang Y."/>
            <person name="Xia P."/>
            <person name="Barry K."/>
            <person name="Daum C."/>
            <person name="Lipzen A."/>
            <person name="Yoshinaga Y."/>
            <person name="Schmutz J."/>
            <person name="Saski C."/>
            <person name="Vermerris W."/>
            <person name="Kresovich S."/>
        </authorList>
    </citation>
    <scope>NUCLEOTIDE SEQUENCE</scope>
</reference>
<organism evidence="2 3">
    <name type="scientific">Sorghum bicolor</name>
    <name type="common">Sorghum</name>
    <name type="synonym">Sorghum vulgare</name>
    <dbReference type="NCBI Taxonomy" id="4558"/>
    <lineage>
        <taxon>Eukaryota</taxon>
        <taxon>Viridiplantae</taxon>
        <taxon>Streptophyta</taxon>
        <taxon>Embryophyta</taxon>
        <taxon>Tracheophyta</taxon>
        <taxon>Spermatophyta</taxon>
        <taxon>Magnoliopsida</taxon>
        <taxon>Liliopsida</taxon>
        <taxon>Poales</taxon>
        <taxon>Poaceae</taxon>
        <taxon>PACMAD clade</taxon>
        <taxon>Panicoideae</taxon>
        <taxon>Andropogonodae</taxon>
        <taxon>Andropogoneae</taxon>
        <taxon>Sorghinae</taxon>
        <taxon>Sorghum</taxon>
    </lineage>
</organism>
<dbReference type="EMBL" id="CM027688">
    <property type="protein sequence ID" value="KAG0517967.1"/>
    <property type="molecule type" value="Genomic_DNA"/>
</dbReference>
<feature type="compositionally biased region" description="Basic residues" evidence="1">
    <location>
        <begin position="70"/>
        <end position="87"/>
    </location>
</feature>
<dbReference type="Proteomes" id="UP000807115">
    <property type="component" value="Chromosome 9"/>
</dbReference>
<gene>
    <name evidence="2" type="ORF">BDA96_09G134800</name>
</gene>
<dbReference type="AlphaFoldDB" id="A0A921Q9X1"/>
<evidence type="ECO:0000313" key="3">
    <source>
        <dbReference type="Proteomes" id="UP000807115"/>
    </source>
</evidence>
<name>A0A921Q9X1_SORBI</name>
<sequence>MDTAAYAASSYYSDRPTAAAAVAAGTALARRCTRRSAVRVVMGMASSPWSTPAPVVMERRRLIRSPSHGNHPHRHRRPPHWLRRRLQ</sequence>
<feature type="region of interest" description="Disordered" evidence="1">
    <location>
        <begin position="63"/>
        <end position="87"/>
    </location>
</feature>
<comment type="caution">
    <text evidence="2">The sequence shown here is derived from an EMBL/GenBank/DDBJ whole genome shotgun (WGS) entry which is preliminary data.</text>
</comment>
<evidence type="ECO:0000256" key="1">
    <source>
        <dbReference type="SAM" id="MobiDB-lite"/>
    </source>
</evidence>
<reference evidence="2" key="1">
    <citation type="journal article" date="2019" name="BMC Genomics">
        <title>A new reference genome for Sorghum bicolor reveals high levels of sequence similarity between sweet and grain genotypes: implications for the genetics of sugar metabolism.</title>
        <authorList>
            <person name="Cooper E.A."/>
            <person name="Brenton Z.W."/>
            <person name="Flinn B.S."/>
            <person name="Jenkins J."/>
            <person name="Shu S."/>
            <person name="Flowers D."/>
            <person name="Luo F."/>
            <person name="Wang Y."/>
            <person name="Xia P."/>
            <person name="Barry K."/>
            <person name="Daum C."/>
            <person name="Lipzen A."/>
            <person name="Yoshinaga Y."/>
            <person name="Schmutz J."/>
            <person name="Saski C."/>
            <person name="Vermerris W."/>
            <person name="Kresovich S."/>
        </authorList>
    </citation>
    <scope>NUCLEOTIDE SEQUENCE</scope>
</reference>
<proteinExistence type="predicted"/>